<evidence type="ECO:0000256" key="1">
    <source>
        <dbReference type="ARBA" id="ARBA00004127"/>
    </source>
</evidence>
<feature type="transmembrane region" description="Helical" evidence="7">
    <location>
        <begin position="287"/>
        <end position="308"/>
    </location>
</feature>
<evidence type="ECO:0000313" key="8">
    <source>
        <dbReference type="EMBL" id="CAG5127372.1"/>
    </source>
</evidence>
<evidence type="ECO:0000256" key="5">
    <source>
        <dbReference type="ARBA" id="ARBA00023136"/>
    </source>
</evidence>
<evidence type="ECO:0000256" key="6">
    <source>
        <dbReference type="ARBA" id="ARBA00023228"/>
    </source>
</evidence>
<keyword evidence="6" id="KW-0458">Lysosome</keyword>
<feature type="transmembrane region" description="Helical" evidence="7">
    <location>
        <begin position="240"/>
        <end position="266"/>
    </location>
</feature>
<dbReference type="Proteomes" id="UP000678393">
    <property type="component" value="Unassembled WGS sequence"/>
</dbReference>
<dbReference type="AlphaFoldDB" id="A0A8S3ZJN0"/>
<protein>
    <recommendedName>
        <fullName evidence="10">Integral membrane protein GPR137B-like</fullName>
    </recommendedName>
</protein>
<dbReference type="GO" id="GO:0012505">
    <property type="term" value="C:endomembrane system"/>
    <property type="evidence" value="ECO:0007669"/>
    <property type="project" value="UniProtKB-SubCell"/>
</dbReference>
<comment type="caution">
    <text evidence="8">The sequence shown here is derived from an EMBL/GenBank/DDBJ whole genome shotgun (WGS) entry which is preliminary data.</text>
</comment>
<reference evidence="8" key="1">
    <citation type="submission" date="2021-04" db="EMBL/GenBank/DDBJ databases">
        <authorList>
            <consortium name="Molecular Ecology Group"/>
        </authorList>
    </citation>
    <scope>NUCLEOTIDE SEQUENCE</scope>
</reference>
<dbReference type="CDD" id="cd21464">
    <property type="entry name" value="7tm_GPR137"/>
    <property type="match status" value="1"/>
</dbReference>
<evidence type="ECO:0008006" key="10">
    <source>
        <dbReference type="Google" id="ProtNLM"/>
    </source>
</evidence>
<feature type="transmembrane region" description="Helical" evidence="7">
    <location>
        <begin position="341"/>
        <end position="365"/>
    </location>
</feature>
<keyword evidence="3 7" id="KW-0812">Transmembrane</keyword>
<organism evidence="8 9">
    <name type="scientific">Candidula unifasciata</name>
    <dbReference type="NCBI Taxonomy" id="100452"/>
    <lineage>
        <taxon>Eukaryota</taxon>
        <taxon>Metazoa</taxon>
        <taxon>Spiralia</taxon>
        <taxon>Lophotrochozoa</taxon>
        <taxon>Mollusca</taxon>
        <taxon>Gastropoda</taxon>
        <taxon>Heterobranchia</taxon>
        <taxon>Euthyneura</taxon>
        <taxon>Panpulmonata</taxon>
        <taxon>Eupulmonata</taxon>
        <taxon>Stylommatophora</taxon>
        <taxon>Helicina</taxon>
        <taxon>Helicoidea</taxon>
        <taxon>Geomitridae</taxon>
        <taxon>Candidula</taxon>
    </lineage>
</organism>
<proteinExistence type="predicted"/>
<accession>A0A8S3ZJN0</accession>
<evidence type="ECO:0000313" key="9">
    <source>
        <dbReference type="Proteomes" id="UP000678393"/>
    </source>
</evidence>
<comment type="subcellular location">
    <subcellularLocation>
        <location evidence="1">Endomembrane system</location>
        <topology evidence="1">Multi-pass membrane protein</topology>
    </subcellularLocation>
    <subcellularLocation>
        <location evidence="2">Lysosome membrane</location>
    </subcellularLocation>
</comment>
<dbReference type="InterPro" id="IPR029723">
    <property type="entry name" value="GPR137"/>
</dbReference>
<dbReference type="OrthoDB" id="192544at2759"/>
<dbReference type="GO" id="GO:1904263">
    <property type="term" value="P:positive regulation of TORC1 signaling"/>
    <property type="evidence" value="ECO:0007669"/>
    <property type="project" value="TreeGrafter"/>
</dbReference>
<evidence type="ECO:0000256" key="2">
    <source>
        <dbReference type="ARBA" id="ARBA00004656"/>
    </source>
</evidence>
<dbReference type="PANTHER" id="PTHR15146:SF3">
    <property type="entry name" value="THH1_TOM1_TOM3 DOMAIN-CONTAINING PROTEIN"/>
    <property type="match status" value="1"/>
</dbReference>
<feature type="transmembrane region" description="Helical" evidence="7">
    <location>
        <begin position="130"/>
        <end position="150"/>
    </location>
</feature>
<feature type="transmembrane region" description="Helical" evidence="7">
    <location>
        <begin position="162"/>
        <end position="187"/>
    </location>
</feature>
<evidence type="ECO:0000256" key="3">
    <source>
        <dbReference type="ARBA" id="ARBA00022692"/>
    </source>
</evidence>
<keyword evidence="4 7" id="KW-1133">Transmembrane helix</keyword>
<keyword evidence="5 7" id="KW-0472">Membrane</keyword>
<dbReference type="EMBL" id="CAJHNH020002668">
    <property type="protein sequence ID" value="CAG5127372.1"/>
    <property type="molecule type" value="Genomic_DNA"/>
</dbReference>
<dbReference type="GO" id="GO:0005765">
    <property type="term" value="C:lysosomal membrane"/>
    <property type="evidence" value="ECO:0007669"/>
    <property type="project" value="UniProtKB-SubCell"/>
</dbReference>
<evidence type="ECO:0000256" key="4">
    <source>
        <dbReference type="ARBA" id="ARBA00022989"/>
    </source>
</evidence>
<evidence type="ECO:0000256" key="7">
    <source>
        <dbReference type="SAM" id="Phobius"/>
    </source>
</evidence>
<feature type="transmembrane region" description="Helical" evidence="7">
    <location>
        <begin position="208"/>
        <end position="228"/>
    </location>
</feature>
<gene>
    <name evidence="8" type="ORF">CUNI_LOCUS12930</name>
</gene>
<sequence length="496" mass="55336">MLLRLPSINHIVSGNHNIGYEIHPQTRDGGPHEVTDTNFIFKSFEQFQQTNFTTVESSSVTSAAIYDTTEVGNSSVSPTMQPLLPSLPSTIQTSLTCVYISMFSLIFLLVYVQLWMIWYYRHRRLSHQTFFLFLCLIWAGLRTTLFSFYIRDSEAVNHLGIGVYWLLNSLPVCLQFCMLCLLLHFILQVVLRARASFEPRQCMHSLHIFIGASVLLYTTVSFASAVLTKQYKFAHSAVPIYLGFIRVIMSEVMFFIYGVLLSISIFKMAKVASTQRVLEAKGTTIRKALLAAILITLLFLTRAVYNLISMCPPLKGTPNFSFDWVNISDKADVVVRLPESIGYVSFGVVLFVWEVLPISVVVLFFRVKRLSTGQLLTNFSTQISGPRVFFFDNPRRYDSDDDLISPPSSSNMDTTGSHSYSSDSFLAQSAGRTPVNSSLRTIMGASPLLKSYPRATLSLPGTSPLLGFKRGSSYGAVAGEGYIHTGSRSAYGANSK</sequence>
<feature type="transmembrane region" description="Helical" evidence="7">
    <location>
        <begin position="98"/>
        <end position="118"/>
    </location>
</feature>
<dbReference type="PANTHER" id="PTHR15146">
    <property type="entry name" value="INTEGRAL MEMBRANE PROTEIN GPR137"/>
    <property type="match status" value="1"/>
</dbReference>
<keyword evidence="9" id="KW-1185">Reference proteome</keyword>
<name>A0A8S3ZJN0_9EUPU</name>